<dbReference type="EMBL" id="NCKW01006388">
    <property type="protein sequence ID" value="POM71931.1"/>
    <property type="molecule type" value="Genomic_DNA"/>
</dbReference>
<keyword evidence="2" id="KW-1185">Reference proteome</keyword>
<evidence type="ECO:0000313" key="1">
    <source>
        <dbReference type="EMBL" id="POM71931.1"/>
    </source>
</evidence>
<proteinExistence type="predicted"/>
<sequence>MRTAFTLKTTSVGSACTSLRRQGVADIMDRYRATYEEYRAHLQRALAVIGITEAYLGKQHLPLPSTLLNGRSKAAWPTALYNKAVKTALQADKRSPSMTPSSVEQAITANFADIPRGVVEKNQNTPHRNAGEVMPNGVITLLSELGLLTDTSVQTLVTLRLKSSLVLACTKHLVLSCAAISIS</sequence>
<gene>
    <name evidence="1" type="ORF">PHPALM_11431</name>
</gene>
<dbReference type="Proteomes" id="UP000237271">
    <property type="component" value="Unassembled WGS sequence"/>
</dbReference>
<protein>
    <submittedName>
        <fullName evidence="1">Uncharacterized protein</fullName>
    </submittedName>
</protein>
<comment type="caution">
    <text evidence="1">The sequence shown here is derived from an EMBL/GenBank/DDBJ whole genome shotgun (WGS) entry which is preliminary data.</text>
</comment>
<organism evidence="1 2">
    <name type="scientific">Phytophthora palmivora</name>
    <dbReference type="NCBI Taxonomy" id="4796"/>
    <lineage>
        <taxon>Eukaryota</taxon>
        <taxon>Sar</taxon>
        <taxon>Stramenopiles</taxon>
        <taxon>Oomycota</taxon>
        <taxon>Peronosporomycetes</taxon>
        <taxon>Peronosporales</taxon>
        <taxon>Peronosporaceae</taxon>
        <taxon>Phytophthora</taxon>
    </lineage>
</organism>
<evidence type="ECO:0000313" key="2">
    <source>
        <dbReference type="Proteomes" id="UP000237271"/>
    </source>
</evidence>
<dbReference type="AlphaFoldDB" id="A0A2P4Y2A6"/>
<reference evidence="1 2" key="1">
    <citation type="journal article" date="2017" name="Genome Biol. Evol.">
        <title>Phytophthora megakarya and P. palmivora, closely related causal agents of cacao black pod rot, underwent increases in genome sizes and gene numbers by different mechanisms.</title>
        <authorList>
            <person name="Ali S.S."/>
            <person name="Shao J."/>
            <person name="Lary D.J."/>
            <person name="Kronmiller B."/>
            <person name="Shen D."/>
            <person name="Strem M.D."/>
            <person name="Amoako-Attah I."/>
            <person name="Akrofi A.Y."/>
            <person name="Begoude B.A."/>
            <person name="Ten Hoopen G.M."/>
            <person name="Coulibaly K."/>
            <person name="Kebe B.I."/>
            <person name="Melnick R.L."/>
            <person name="Guiltinan M.J."/>
            <person name="Tyler B.M."/>
            <person name="Meinhardt L.W."/>
            <person name="Bailey B.A."/>
        </authorList>
    </citation>
    <scope>NUCLEOTIDE SEQUENCE [LARGE SCALE GENOMIC DNA]</scope>
    <source>
        <strain evidence="2">sbr112.9</strain>
    </source>
</reference>
<accession>A0A2P4Y2A6</accession>
<name>A0A2P4Y2A6_9STRA</name>